<accession>A0A563EM76</accession>
<dbReference type="EMBL" id="VOBR01000021">
    <property type="protein sequence ID" value="TWP48287.1"/>
    <property type="molecule type" value="Genomic_DNA"/>
</dbReference>
<feature type="compositionally biased region" description="Basic and acidic residues" evidence="5">
    <location>
        <begin position="174"/>
        <end position="184"/>
    </location>
</feature>
<keyword evidence="7" id="KW-1185">Reference proteome</keyword>
<dbReference type="AlphaFoldDB" id="A0A563EM76"/>
<evidence type="ECO:0000313" key="7">
    <source>
        <dbReference type="Proteomes" id="UP000316639"/>
    </source>
</evidence>
<organism evidence="6 7">
    <name type="scientific">Lentzea tibetensis</name>
    <dbReference type="NCBI Taxonomy" id="2591470"/>
    <lineage>
        <taxon>Bacteria</taxon>
        <taxon>Bacillati</taxon>
        <taxon>Actinomycetota</taxon>
        <taxon>Actinomycetes</taxon>
        <taxon>Pseudonocardiales</taxon>
        <taxon>Pseudonocardiaceae</taxon>
        <taxon>Lentzea</taxon>
    </lineage>
</organism>
<reference evidence="6 7" key="1">
    <citation type="submission" date="2019-07" db="EMBL/GenBank/DDBJ databases">
        <title>Lentzea xizangensis sp. nov., isolated from Qinghai-Tibetan Plateau Soils.</title>
        <authorList>
            <person name="Huang J."/>
        </authorList>
    </citation>
    <scope>NUCLEOTIDE SEQUENCE [LARGE SCALE GENOMIC DNA]</scope>
    <source>
        <strain evidence="6 7">FXJ1.1311</strain>
    </source>
</reference>
<feature type="region of interest" description="Disordered" evidence="5">
    <location>
        <begin position="160"/>
        <end position="184"/>
    </location>
</feature>
<evidence type="ECO:0000256" key="3">
    <source>
        <dbReference type="ARBA" id="ARBA00022490"/>
    </source>
</evidence>
<evidence type="ECO:0000313" key="6">
    <source>
        <dbReference type="EMBL" id="TWP48287.1"/>
    </source>
</evidence>
<evidence type="ECO:0000256" key="1">
    <source>
        <dbReference type="ARBA" id="ARBA00004496"/>
    </source>
</evidence>
<protein>
    <submittedName>
        <fullName evidence="6">ESX secretion-associated protein EspG</fullName>
    </submittedName>
</protein>
<keyword evidence="3" id="KW-0963">Cytoplasm</keyword>
<evidence type="ECO:0000256" key="4">
    <source>
        <dbReference type="ARBA" id="ARBA00023186"/>
    </source>
</evidence>
<dbReference type="OrthoDB" id="3679349at2"/>
<comment type="similarity">
    <text evidence="2">Belongs to the EspG family.</text>
</comment>
<evidence type="ECO:0000256" key="5">
    <source>
        <dbReference type="SAM" id="MobiDB-lite"/>
    </source>
</evidence>
<dbReference type="Pfam" id="PF14011">
    <property type="entry name" value="ESX-1_EspG"/>
    <property type="match status" value="1"/>
</dbReference>
<gene>
    <name evidence="6" type="ORF">FKR81_28765</name>
</gene>
<comment type="caution">
    <text evidence="6">The sequence shown here is derived from an EMBL/GenBank/DDBJ whole genome shotgun (WGS) entry which is preliminary data.</text>
</comment>
<proteinExistence type="inferred from homology"/>
<evidence type="ECO:0000256" key="2">
    <source>
        <dbReference type="ARBA" id="ARBA00006411"/>
    </source>
</evidence>
<dbReference type="InterPro" id="IPR025734">
    <property type="entry name" value="EspG"/>
</dbReference>
<name>A0A563EM76_9PSEU</name>
<keyword evidence="4" id="KW-0143">Chaperone</keyword>
<sequence>MTMFGLDLGTNDLRDPVSVSTLEFDVLWEHLRLEMMPLVLKVPSPGKTREERRALEDKAWAALESRGLGGRRSLDPMLEDLLHILNRPQQEVDGRLWLGRSVRVLAAAKGQSAVLAVLDNDQISLRPAAYEGLPREALSVLPAQPAGEGHSVTLPSADLDASAAKAQSPEQLESELRSRGVRQDDAHTLSEMVREVTSRGQFGAAARDKWGKRVRPDRVISFFDTPKGRYLQMRRSTPGQQPWSTMSPIDARRLHHHLTELLAEASAHLSTGVVSDQEC</sequence>
<comment type="subcellular location">
    <subcellularLocation>
        <location evidence="1">Cytoplasm</location>
    </subcellularLocation>
</comment>
<dbReference type="RefSeq" id="WP_146356456.1">
    <property type="nucleotide sequence ID" value="NZ_VOBR01000021.1"/>
</dbReference>
<dbReference type="Proteomes" id="UP000316639">
    <property type="component" value="Unassembled WGS sequence"/>
</dbReference>